<dbReference type="InterPro" id="IPR036971">
    <property type="entry name" value="PDEase_catalytic_dom_sf"/>
</dbReference>
<dbReference type="Gene3D" id="3.30.450.40">
    <property type="match status" value="3"/>
</dbReference>
<evidence type="ECO:0000256" key="1">
    <source>
        <dbReference type="ARBA" id="ARBA00007648"/>
    </source>
</evidence>
<protein>
    <recommendedName>
        <fullName evidence="7">Phosphodiesterase</fullName>
        <ecNumber evidence="7">3.1.4.-</ecNumber>
    </recommendedName>
</protein>
<dbReference type="InterPro" id="IPR003607">
    <property type="entry name" value="HD/PDEase_dom"/>
</dbReference>
<evidence type="ECO:0000256" key="4">
    <source>
        <dbReference type="ARBA" id="ARBA00022801"/>
    </source>
</evidence>
<comment type="similarity">
    <text evidence="1 7">Belongs to the cyclic nucleotide phosphodiesterase family.</text>
</comment>
<feature type="binding site" evidence="6">
    <location>
        <position position="750"/>
    </location>
    <ligand>
        <name>Zn(2+)</name>
        <dbReference type="ChEBI" id="CHEBI:29105"/>
        <label>1</label>
    </ligand>
</feature>
<dbReference type="Pfam" id="PF01590">
    <property type="entry name" value="GAF"/>
    <property type="match status" value="3"/>
</dbReference>
<dbReference type="EMBL" id="CACVKT020007820">
    <property type="protein sequence ID" value="CAC5410939.1"/>
    <property type="molecule type" value="Genomic_DNA"/>
</dbReference>
<feature type="binding site" evidence="6">
    <location>
        <position position="605"/>
    </location>
    <ligand>
        <name>Zn(2+)</name>
        <dbReference type="ChEBI" id="CHEBI:29105"/>
        <label>1</label>
    </ligand>
</feature>
<feature type="region of interest" description="Disordered" evidence="8">
    <location>
        <begin position="849"/>
        <end position="946"/>
    </location>
</feature>
<dbReference type="SMART" id="SM00065">
    <property type="entry name" value="GAF"/>
    <property type="match status" value="2"/>
</dbReference>
<accession>A0A6J8DS71</accession>
<dbReference type="SUPFAM" id="SSF55781">
    <property type="entry name" value="GAF domain-like"/>
    <property type="match status" value="3"/>
</dbReference>
<keyword evidence="2" id="KW-0140">cGMP</keyword>
<organism evidence="10 11">
    <name type="scientific">Mytilus coruscus</name>
    <name type="common">Sea mussel</name>
    <dbReference type="NCBI Taxonomy" id="42192"/>
    <lineage>
        <taxon>Eukaryota</taxon>
        <taxon>Metazoa</taxon>
        <taxon>Spiralia</taxon>
        <taxon>Lophotrochozoa</taxon>
        <taxon>Mollusca</taxon>
        <taxon>Bivalvia</taxon>
        <taxon>Autobranchia</taxon>
        <taxon>Pteriomorphia</taxon>
        <taxon>Mytilida</taxon>
        <taxon>Mytiloidea</taxon>
        <taxon>Mytilidae</taxon>
        <taxon>Mytilinae</taxon>
        <taxon>Mytilus</taxon>
    </lineage>
</organism>
<proteinExistence type="inferred from homology"/>
<dbReference type="InterPro" id="IPR029016">
    <property type="entry name" value="GAF-like_dom_sf"/>
</dbReference>
<dbReference type="PROSITE" id="PS00126">
    <property type="entry name" value="PDEASE_I_1"/>
    <property type="match status" value="1"/>
</dbReference>
<evidence type="ECO:0000256" key="7">
    <source>
        <dbReference type="RuleBase" id="RU363067"/>
    </source>
</evidence>
<dbReference type="InterPro" id="IPR023174">
    <property type="entry name" value="PDEase_CS"/>
</dbReference>
<dbReference type="PROSITE" id="PS51845">
    <property type="entry name" value="PDEASE_I_2"/>
    <property type="match status" value="1"/>
</dbReference>
<evidence type="ECO:0000313" key="10">
    <source>
        <dbReference type="EMBL" id="CAC5410939.1"/>
    </source>
</evidence>
<dbReference type="InterPro" id="IPR002073">
    <property type="entry name" value="PDEase_catalytic_dom"/>
</dbReference>
<dbReference type="InterPro" id="IPR003018">
    <property type="entry name" value="GAF"/>
</dbReference>
<evidence type="ECO:0000313" key="11">
    <source>
        <dbReference type="Proteomes" id="UP000507470"/>
    </source>
</evidence>
<evidence type="ECO:0000256" key="8">
    <source>
        <dbReference type="SAM" id="MobiDB-lite"/>
    </source>
</evidence>
<gene>
    <name evidence="10" type="ORF">MCOR_44081</name>
</gene>
<feature type="compositionally biased region" description="Basic and acidic residues" evidence="8">
    <location>
        <begin position="860"/>
        <end position="880"/>
    </location>
</feature>
<feature type="binding site" evidence="6">
    <location>
        <position position="640"/>
    </location>
    <ligand>
        <name>Zn(2+)</name>
        <dbReference type="ChEBI" id="CHEBI:29105"/>
        <label>1</label>
    </ligand>
</feature>
<dbReference type="InterPro" id="IPR023088">
    <property type="entry name" value="PDEase"/>
</dbReference>
<keyword evidence="11" id="KW-1185">Reference proteome</keyword>
<dbReference type="CDD" id="cd00077">
    <property type="entry name" value="HDc"/>
    <property type="match status" value="1"/>
</dbReference>
<feature type="compositionally biased region" description="Polar residues" evidence="8">
    <location>
        <begin position="1"/>
        <end position="11"/>
    </location>
</feature>
<feature type="binding site" evidence="6">
    <location>
        <position position="639"/>
    </location>
    <ligand>
        <name>Zn(2+)</name>
        <dbReference type="ChEBI" id="CHEBI:29105"/>
        <label>1</label>
    </ligand>
</feature>
<evidence type="ECO:0000259" key="9">
    <source>
        <dbReference type="PROSITE" id="PS51845"/>
    </source>
</evidence>
<feature type="compositionally biased region" description="Basic and acidic residues" evidence="8">
    <location>
        <begin position="887"/>
        <end position="908"/>
    </location>
</feature>
<feature type="active site" description="Proton donor" evidence="5">
    <location>
        <position position="601"/>
    </location>
</feature>
<keyword evidence="3 6" id="KW-0479">Metal-binding</keyword>
<sequence length="946" mass="107869">MMSSPIRQMNQRRLPPLPGVQQGKSGRGGRPTTEEMIITGISSVLNDQPVTSSRGRHYMATDVSPELVTHFLNENPEFLDRYVTTHVSEDKIRQWSLRKGSKNVHTRQHNLNGELLREKKSSKWKTCVQSSKWKVLHEMTRDISYQTDRLQILAELAQCAVDSTSADGFNLYLADSNQQLYHHKVSPISSSRGSRTTDRPSEGSYIGNIETGTSLPSYVAKTKDTIRTNHVQGDMRFPAGLGIKMEHVQTVLAIPILQEDSGVLGVIELYRQFSTDSFTQEDEEVTATLLVWADVCVDYVQMYNSMMRQRKLNDFLLAVTKSIFQDIVSMDTVIMKIMNYAKKLVNADRASLFLLDTKTTELYARIFDTGKEHVPQKEIRFPMDKGVAGHVASTGQVLNITDAYNDGRFNSHMISTGQVLNITDAYNDGRFNREVDMQTGYRTKSILCMPIYIRGSIIGVVQMVNKKEGTFTMADEESFETFAIYCGLALHHAKLYDKIRRSEQKYKVALEVLSYHAQCTDDEYKIIKSTPLPDNIPGIIDYEFSPWDVEDNRKCLYVLYMMKDIFSMATKKNENEKRYDLDDMIRFTMTVKKNYRNVPYHNWAHAFSVAHAVYTVIKTTKHSFSPVECLALYVACLCHDLDHRGKTNAFMVKSASPLAAIYSTSTMEHHHFNHTVTILQNEGHNIFKHLTSDQYKQILGDIRQCILATDLALFFGNRARLQEVSDKNEFSWDDSEHRHVVMAICMTACDLCSMYKPWDIQLQVVNVIMEEFWLQGDEEKSQGLTPMPMMDRDKKDELPHLEVGFLVGICLPCYELMAQVLPNTKPMVDGAVSNLKKWKYLAENKLTVDQLPPEQGLEGNKQDSSGKNKQREEEESDKQNELNAKAGNKDELTEESKMESVEENKNKSIDNQSDKGSLLTDVRSESSVLVHSDNDNNLTEQIHDNT</sequence>
<dbReference type="SMART" id="SM00471">
    <property type="entry name" value="HDc"/>
    <property type="match status" value="1"/>
</dbReference>
<dbReference type="GO" id="GO:0007165">
    <property type="term" value="P:signal transduction"/>
    <property type="evidence" value="ECO:0007669"/>
    <property type="project" value="InterPro"/>
</dbReference>
<dbReference type="OrthoDB" id="295473at2759"/>
<evidence type="ECO:0000256" key="2">
    <source>
        <dbReference type="ARBA" id="ARBA00022535"/>
    </source>
</evidence>
<name>A0A6J8DS71_MYTCO</name>
<feature type="binding site" evidence="6">
    <location>
        <position position="640"/>
    </location>
    <ligand>
        <name>Zn(2+)</name>
        <dbReference type="ChEBI" id="CHEBI:29105"/>
        <label>2</label>
    </ligand>
</feature>
<dbReference type="PRINTS" id="PR00387">
    <property type="entry name" value="PDIESTERASE1"/>
</dbReference>
<dbReference type="GO" id="GO:0004114">
    <property type="term" value="F:3',5'-cyclic-nucleotide phosphodiesterase activity"/>
    <property type="evidence" value="ECO:0007669"/>
    <property type="project" value="InterPro"/>
</dbReference>
<comment type="cofactor">
    <cofactor evidence="7">
        <name>a divalent metal cation</name>
        <dbReference type="ChEBI" id="CHEBI:60240"/>
    </cofactor>
    <text evidence="7">Binds 2 divalent metal cations per subunit. Site 1 may preferentially bind zinc ions, while site 2 has a preference for magnesium and/or manganese ions.</text>
</comment>
<feature type="compositionally biased region" description="Polar residues" evidence="8">
    <location>
        <begin position="925"/>
        <end position="940"/>
    </location>
</feature>
<keyword evidence="4 7" id="KW-0378">Hydrolase</keyword>
<feature type="domain" description="PDEase" evidence="9">
    <location>
        <begin position="519"/>
        <end position="845"/>
    </location>
</feature>
<reference evidence="10 11" key="1">
    <citation type="submission" date="2020-06" db="EMBL/GenBank/DDBJ databases">
        <authorList>
            <person name="Li R."/>
            <person name="Bekaert M."/>
        </authorList>
    </citation>
    <scope>NUCLEOTIDE SEQUENCE [LARGE SCALE GENOMIC DNA]</scope>
    <source>
        <strain evidence="11">wild</strain>
    </source>
</reference>
<evidence type="ECO:0000256" key="6">
    <source>
        <dbReference type="PIRSR" id="PIRSR623088-3"/>
    </source>
</evidence>
<feature type="region of interest" description="Disordered" evidence="8">
    <location>
        <begin position="186"/>
        <end position="206"/>
    </location>
</feature>
<dbReference type="SUPFAM" id="SSF109604">
    <property type="entry name" value="HD-domain/PDEase-like"/>
    <property type="match status" value="1"/>
</dbReference>
<dbReference type="FunFam" id="1.10.1300.10:FF:000003">
    <property type="entry name" value="Phosphodiesterase"/>
    <property type="match status" value="1"/>
</dbReference>
<evidence type="ECO:0000256" key="3">
    <source>
        <dbReference type="ARBA" id="ARBA00022723"/>
    </source>
</evidence>
<dbReference type="PANTHER" id="PTHR11347">
    <property type="entry name" value="CYCLIC NUCLEOTIDE PHOSPHODIESTERASE"/>
    <property type="match status" value="1"/>
</dbReference>
<dbReference type="Proteomes" id="UP000507470">
    <property type="component" value="Unassembled WGS sequence"/>
</dbReference>
<dbReference type="EC" id="3.1.4.-" evidence="7"/>
<dbReference type="Pfam" id="PF00233">
    <property type="entry name" value="PDEase_I"/>
    <property type="match status" value="1"/>
</dbReference>
<dbReference type="Gene3D" id="1.10.1300.10">
    <property type="entry name" value="3'5'-cyclic nucleotide phosphodiesterase, catalytic domain"/>
    <property type="match status" value="1"/>
</dbReference>
<dbReference type="GO" id="GO:0046872">
    <property type="term" value="F:metal ion binding"/>
    <property type="evidence" value="ECO:0007669"/>
    <property type="project" value="UniProtKB-KW"/>
</dbReference>
<dbReference type="AlphaFoldDB" id="A0A6J8DS71"/>
<evidence type="ECO:0000256" key="5">
    <source>
        <dbReference type="PIRSR" id="PIRSR623088-1"/>
    </source>
</evidence>
<feature type="region of interest" description="Disordered" evidence="8">
    <location>
        <begin position="1"/>
        <end position="32"/>
    </location>
</feature>